<dbReference type="EMBL" id="QJKJ01001945">
    <property type="protein sequence ID" value="RDY05108.1"/>
    <property type="molecule type" value="Genomic_DNA"/>
</dbReference>
<proteinExistence type="predicted"/>
<accession>A0A371HQP8</accession>
<dbReference type="InterPro" id="IPR035897">
    <property type="entry name" value="Toll_tir_struct_dom_sf"/>
</dbReference>
<dbReference type="OrthoDB" id="1901675at2759"/>
<dbReference type="Gene3D" id="3.80.10.10">
    <property type="entry name" value="Ribonuclease Inhibitor"/>
    <property type="match status" value="1"/>
</dbReference>
<dbReference type="FunFam" id="3.40.50.10140:FF:000007">
    <property type="entry name" value="Disease resistance protein (TIR-NBS-LRR class)"/>
    <property type="match status" value="1"/>
</dbReference>
<dbReference type="Pfam" id="PF00931">
    <property type="entry name" value="NB-ARC"/>
    <property type="match status" value="1"/>
</dbReference>
<dbReference type="PANTHER" id="PTHR11017">
    <property type="entry name" value="LEUCINE-RICH REPEAT-CONTAINING PROTEIN"/>
    <property type="match status" value="1"/>
</dbReference>
<dbReference type="InterPro" id="IPR036390">
    <property type="entry name" value="WH_DNA-bd_sf"/>
</dbReference>
<keyword evidence="4" id="KW-0520">NAD</keyword>
<dbReference type="PROSITE" id="PS50104">
    <property type="entry name" value="TIR"/>
    <property type="match status" value="1"/>
</dbReference>
<evidence type="ECO:0000256" key="3">
    <source>
        <dbReference type="ARBA" id="ARBA00022821"/>
    </source>
</evidence>
<dbReference type="SMART" id="SM00255">
    <property type="entry name" value="TIR"/>
    <property type="match status" value="1"/>
</dbReference>
<feature type="domain" description="TIR" evidence="5">
    <location>
        <begin position="41"/>
        <end position="212"/>
    </location>
</feature>
<dbReference type="Proteomes" id="UP000257109">
    <property type="component" value="Unassembled WGS sequence"/>
</dbReference>
<evidence type="ECO:0000256" key="1">
    <source>
        <dbReference type="ARBA" id="ARBA00022614"/>
    </source>
</evidence>
<dbReference type="SUPFAM" id="SSF46785">
    <property type="entry name" value="Winged helix' DNA-binding domain"/>
    <property type="match status" value="1"/>
</dbReference>
<dbReference type="InterPro" id="IPR042197">
    <property type="entry name" value="Apaf_helical"/>
</dbReference>
<dbReference type="InterPro" id="IPR044974">
    <property type="entry name" value="Disease_R_plants"/>
</dbReference>
<reference evidence="6" key="1">
    <citation type="submission" date="2018-05" db="EMBL/GenBank/DDBJ databases">
        <title>Draft genome of Mucuna pruriens seed.</title>
        <authorList>
            <person name="Nnadi N.E."/>
            <person name="Vos R."/>
            <person name="Hasami M.H."/>
            <person name="Devisetty U.K."/>
            <person name="Aguiy J.C."/>
        </authorList>
    </citation>
    <scope>NUCLEOTIDE SEQUENCE [LARGE SCALE GENOMIC DNA]</scope>
    <source>
        <strain evidence="6">JCA_2017</strain>
    </source>
</reference>
<evidence type="ECO:0000256" key="4">
    <source>
        <dbReference type="ARBA" id="ARBA00023027"/>
    </source>
</evidence>
<comment type="caution">
    <text evidence="6">The sequence shown here is derived from an EMBL/GenBank/DDBJ whole genome shotgun (WGS) entry which is preliminary data.</text>
</comment>
<feature type="non-terminal residue" evidence="6">
    <location>
        <position position="1"/>
    </location>
</feature>
<sequence length="1116" mass="126454">AAGSFNIVVQIYKLRNGVSNCCSACKTRKRITSMSSSNSHWIHDVFLSFRGDTRRVFVSHLDAALSNAGVKTFIDHKLEMGRELGEELVRGIEMSRISIPVLSANYTSSRWCLNELVKIMECRRTYGQLVLPLFYDVDPTHVRHQTGVFGERLEELIQKCSLEGTHDVSWRWKRALKEAANLIGWDATNFRSHGDLVNKIVEEILKRLDNDLMPVPEFVVGLESRVEKVIRCINGQSGRGCVVGIWGMGGSGKTTLAKVIYNEIRLRFTRRSFIETNNRGHIDLQEKLLSDVLNTKVKIHSIAMGITMIDQRLSGERALIVLDDVTEFQQLKALSGNGKWIAAGSVIIITTRDVRLLNLLKVDYVYTMEEMNENDSLELFKWHAFGEEKQRENFNELARNVVAYCGGLPLALEVLGSYLIRRTKKEWQSVLSKLKIIPDDQVQKKLRISFDGLSDHMEKNIFLDVCCFFIGKDRAYATEILNGCGLHADIGITVLIERSLIKVEKNNKLGMHPLLREMGREIICESSRSEPGKRSRLWFHEDVIEVLTKNIGTEIIEGLSLKLHFTSRDCFETYAFGEMKRLRLLQLDHVQLTGDYGYLSKHLRWICWQGFPSKYIPKNFDLKGVIAMDLKHNNLRVVWKETQVLGWLKMLNLSHSKYLTETPDFSKLPSLEKLILKDCPNLCKLHQSIGDLRNLLLINLKDCTSLRNLPREAYKLKSLKTLIISGCSKIDKLEEDIAQMESLITLIAENTAVKQVPFSIAMSKSIGYISLCGYEGLSRNVFPSIILSWISPTMNPLSRIHPFCGISSSLVSTDMQNNDLGDLAPILSSLSNLRTVLVQCDTVLQLSKQVQTIVDDVFGVNFTNLETTSYTSQISEHSLRSYLIGIGTFQEVFNNLSNSISEGLTTNESYDVSFPGNNYPLWLAYIGEGHSVYFTVPEDCRMKGMTLCVVYLSAPENTATECLTSVLMVNYTKCTVQIYKRDTVISFNDLDWQGIVSQLGVGDEVEILVTFGHGLVVKKTAVYLICDESIEMEMEPSSEPVKEPKRKPKRNAFVRFLNKIRFQSILTGHAKVIALDYHTSFLDSGGNNLSYIDIKEKFINKNFPKCGSHMHLELIV</sequence>
<organism evidence="6 7">
    <name type="scientific">Mucuna pruriens</name>
    <name type="common">Velvet bean</name>
    <name type="synonym">Dolichos pruriens</name>
    <dbReference type="NCBI Taxonomy" id="157652"/>
    <lineage>
        <taxon>Eukaryota</taxon>
        <taxon>Viridiplantae</taxon>
        <taxon>Streptophyta</taxon>
        <taxon>Embryophyta</taxon>
        <taxon>Tracheophyta</taxon>
        <taxon>Spermatophyta</taxon>
        <taxon>Magnoliopsida</taxon>
        <taxon>eudicotyledons</taxon>
        <taxon>Gunneridae</taxon>
        <taxon>Pentapetalae</taxon>
        <taxon>rosids</taxon>
        <taxon>fabids</taxon>
        <taxon>Fabales</taxon>
        <taxon>Fabaceae</taxon>
        <taxon>Papilionoideae</taxon>
        <taxon>50 kb inversion clade</taxon>
        <taxon>NPAAA clade</taxon>
        <taxon>indigoferoid/millettioid clade</taxon>
        <taxon>Phaseoleae</taxon>
        <taxon>Mucuna</taxon>
    </lineage>
</organism>
<dbReference type="SUPFAM" id="SSF52058">
    <property type="entry name" value="L domain-like"/>
    <property type="match status" value="1"/>
</dbReference>
<dbReference type="SUPFAM" id="SSF52200">
    <property type="entry name" value="Toll/Interleukin receptor TIR domain"/>
    <property type="match status" value="1"/>
</dbReference>
<dbReference type="GO" id="GO:0006952">
    <property type="term" value="P:defense response"/>
    <property type="evidence" value="ECO:0007669"/>
    <property type="project" value="UniProtKB-KW"/>
</dbReference>
<keyword evidence="1" id="KW-0433">Leucine-rich repeat</keyword>
<evidence type="ECO:0000256" key="2">
    <source>
        <dbReference type="ARBA" id="ARBA00022737"/>
    </source>
</evidence>
<dbReference type="Gene3D" id="3.40.50.10140">
    <property type="entry name" value="Toll/interleukin-1 receptor homology (TIR) domain"/>
    <property type="match status" value="1"/>
</dbReference>
<keyword evidence="2" id="KW-0677">Repeat</keyword>
<dbReference type="InterPro" id="IPR058192">
    <property type="entry name" value="WHD_ROQ1-like"/>
</dbReference>
<gene>
    <name evidence="6" type="primary">N</name>
    <name evidence="6" type="ORF">CR513_11088</name>
</gene>
<evidence type="ECO:0000313" key="7">
    <source>
        <dbReference type="Proteomes" id="UP000257109"/>
    </source>
</evidence>
<keyword evidence="7" id="KW-1185">Reference proteome</keyword>
<evidence type="ECO:0000313" key="6">
    <source>
        <dbReference type="EMBL" id="RDY05108.1"/>
    </source>
</evidence>
<dbReference type="GO" id="GO:0043531">
    <property type="term" value="F:ADP binding"/>
    <property type="evidence" value="ECO:0007669"/>
    <property type="project" value="InterPro"/>
</dbReference>
<dbReference type="GO" id="GO:0007165">
    <property type="term" value="P:signal transduction"/>
    <property type="evidence" value="ECO:0007669"/>
    <property type="project" value="InterPro"/>
</dbReference>
<dbReference type="Gene3D" id="3.40.50.300">
    <property type="entry name" value="P-loop containing nucleotide triphosphate hydrolases"/>
    <property type="match status" value="1"/>
</dbReference>
<dbReference type="AlphaFoldDB" id="A0A371HQP8"/>
<name>A0A371HQP8_MUCPR</name>
<dbReference type="CDD" id="cd00267">
    <property type="entry name" value="ABC_ATPase"/>
    <property type="match status" value="1"/>
</dbReference>
<dbReference type="PRINTS" id="PR00364">
    <property type="entry name" value="DISEASERSIST"/>
</dbReference>
<dbReference type="InterPro" id="IPR002182">
    <property type="entry name" value="NB-ARC"/>
</dbReference>
<dbReference type="InterPro" id="IPR000157">
    <property type="entry name" value="TIR_dom"/>
</dbReference>
<dbReference type="InterPro" id="IPR032675">
    <property type="entry name" value="LRR_dom_sf"/>
</dbReference>
<dbReference type="InterPro" id="IPR027417">
    <property type="entry name" value="P-loop_NTPase"/>
</dbReference>
<evidence type="ECO:0000259" key="5">
    <source>
        <dbReference type="PROSITE" id="PS50104"/>
    </source>
</evidence>
<dbReference type="SUPFAM" id="SSF52540">
    <property type="entry name" value="P-loop containing nucleoside triphosphate hydrolases"/>
    <property type="match status" value="1"/>
</dbReference>
<dbReference type="PANTHER" id="PTHR11017:SF560">
    <property type="entry name" value="RESISTANCE PROTEIN (TIR-NBS-LRR CLASS), PUTATIVE-RELATED"/>
    <property type="match status" value="1"/>
</dbReference>
<dbReference type="Pfam" id="PF01582">
    <property type="entry name" value="TIR"/>
    <property type="match status" value="1"/>
</dbReference>
<protein>
    <submittedName>
        <fullName evidence="6">TMV resistance protein N</fullName>
    </submittedName>
</protein>
<keyword evidence="3" id="KW-0611">Plant defense</keyword>
<dbReference type="Gene3D" id="1.10.8.430">
    <property type="entry name" value="Helical domain of apoptotic protease-activating factors"/>
    <property type="match status" value="1"/>
</dbReference>
<dbReference type="Pfam" id="PF23282">
    <property type="entry name" value="WHD_ROQ1"/>
    <property type="match status" value="1"/>
</dbReference>